<evidence type="ECO:0000313" key="4">
    <source>
        <dbReference type="EMBL" id="KEJ90186.1"/>
    </source>
</evidence>
<accession>A0A073IL05</accession>
<dbReference type="Proteomes" id="UP000027734">
    <property type="component" value="Unassembled WGS sequence"/>
</dbReference>
<dbReference type="AlphaFoldDB" id="A0A073IL05"/>
<evidence type="ECO:0000256" key="1">
    <source>
        <dbReference type="ARBA" id="ARBA00000022"/>
    </source>
</evidence>
<gene>
    <name evidence="4" type="ORF">DSW25_08300</name>
</gene>
<dbReference type="Pfam" id="PF08719">
    <property type="entry name" value="NADAR"/>
    <property type="match status" value="1"/>
</dbReference>
<dbReference type="RefSeq" id="WP_025057853.1">
    <property type="nucleotide sequence ID" value="NZ_JAMC01000002.1"/>
</dbReference>
<evidence type="ECO:0000256" key="2">
    <source>
        <dbReference type="ARBA" id="ARBA00000751"/>
    </source>
</evidence>
<dbReference type="EMBL" id="JAMC01000002">
    <property type="protein sequence ID" value="KEJ90186.1"/>
    <property type="molecule type" value="Genomic_DNA"/>
</dbReference>
<dbReference type="CDD" id="cd15457">
    <property type="entry name" value="NADAR"/>
    <property type="match status" value="1"/>
</dbReference>
<dbReference type="eggNOG" id="COG3236">
    <property type="taxonomic scope" value="Bacteria"/>
</dbReference>
<sequence length="149" mass="17277">MTEIETIYFYAQTDDYAEFSNFAPYGVEMDDKWWRTVEHYFQAMKFRDSAYQEKIRGSGKPKAAKALGMTREIKLREDWEEVKDQIMLEAVRKKFQTHEVPRQMLLNTGHANIVENAPMDAYWGCGPDGAGLNKLGKILMVVRDELTNA</sequence>
<proteinExistence type="predicted"/>
<organism evidence="4 5">
    <name type="scientific">Sulfitobacter donghicola DSW-25 = KCTC 12864 = JCM 14565</name>
    <dbReference type="NCBI Taxonomy" id="1300350"/>
    <lineage>
        <taxon>Bacteria</taxon>
        <taxon>Pseudomonadati</taxon>
        <taxon>Pseudomonadota</taxon>
        <taxon>Alphaproteobacteria</taxon>
        <taxon>Rhodobacterales</taxon>
        <taxon>Roseobacteraceae</taxon>
        <taxon>Sulfitobacter</taxon>
    </lineage>
</organism>
<keyword evidence="5" id="KW-1185">Reference proteome</keyword>
<dbReference type="STRING" id="1300350.Z948_350"/>
<reference evidence="4 5" key="1">
    <citation type="submission" date="2014-01" db="EMBL/GenBank/DDBJ databases">
        <title>Sulfitobacter donghicola JCM 14565 Genome Sequencing.</title>
        <authorList>
            <person name="Lai Q."/>
            <person name="Hong Z."/>
        </authorList>
    </citation>
    <scope>NUCLEOTIDE SEQUENCE [LARGE SCALE GENOMIC DNA]</scope>
    <source>
        <strain evidence="4 5">JCM 14565</strain>
    </source>
</reference>
<feature type="domain" description="NADAR" evidence="3">
    <location>
        <begin position="8"/>
        <end position="146"/>
    </location>
</feature>
<dbReference type="OrthoDB" id="512700at2"/>
<dbReference type="InterPro" id="IPR012816">
    <property type="entry name" value="NADAR"/>
</dbReference>
<comment type="caution">
    <text evidence="4">The sequence shown here is derived from an EMBL/GenBank/DDBJ whole genome shotgun (WGS) entry which is preliminary data.</text>
</comment>
<evidence type="ECO:0000313" key="5">
    <source>
        <dbReference type="Proteomes" id="UP000027734"/>
    </source>
</evidence>
<name>A0A073IL05_9RHOB</name>
<dbReference type="NCBIfam" id="TIGR02464">
    <property type="entry name" value="ribofla_fusion"/>
    <property type="match status" value="1"/>
</dbReference>
<protein>
    <submittedName>
        <fullName evidence="4">Swarming motility protein ybiA</fullName>
    </submittedName>
</protein>
<comment type="catalytic activity">
    <reaction evidence="1">
        <text>5-amino-6-(5-phospho-D-ribosylamino)uracil + H2O = 5,6-diaminouracil + D-ribose 5-phosphate</text>
        <dbReference type="Rhea" id="RHEA:55020"/>
        <dbReference type="ChEBI" id="CHEBI:15377"/>
        <dbReference type="ChEBI" id="CHEBI:46252"/>
        <dbReference type="ChEBI" id="CHEBI:58453"/>
        <dbReference type="ChEBI" id="CHEBI:78346"/>
    </reaction>
</comment>
<dbReference type="InterPro" id="IPR037238">
    <property type="entry name" value="YbiA-like_sf"/>
</dbReference>
<comment type="catalytic activity">
    <reaction evidence="2">
        <text>2,5-diamino-6-hydroxy-4-(5-phosphoribosylamino)-pyrimidine + H2O = 2,5,6-triamino-4-hydroxypyrimidine + D-ribose 5-phosphate</text>
        <dbReference type="Rhea" id="RHEA:23436"/>
        <dbReference type="ChEBI" id="CHEBI:15377"/>
        <dbReference type="ChEBI" id="CHEBI:58614"/>
        <dbReference type="ChEBI" id="CHEBI:78346"/>
        <dbReference type="ChEBI" id="CHEBI:137796"/>
    </reaction>
</comment>
<dbReference type="Gene3D" id="1.10.357.40">
    <property type="entry name" value="YbiA-like"/>
    <property type="match status" value="1"/>
</dbReference>
<dbReference type="SUPFAM" id="SSF143990">
    <property type="entry name" value="YbiA-like"/>
    <property type="match status" value="1"/>
</dbReference>
<evidence type="ECO:0000259" key="3">
    <source>
        <dbReference type="Pfam" id="PF08719"/>
    </source>
</evidence>